<protein>
    <recommendedName>
        <fullName evidence="3">BrnA antitoxin of type II toxin-antitoxin system</fullName>
    </recommendedName>
</protein>
<accession>A0A1T4RRJ6</accession>
<reference evidence="1 2" key="1">
    <citation type="submission" date="2017-02" db="EMBL/GenBank/DDBJ databases">
        <authorList>
            <person name="Peterson S.W."/>
        </authorList>
    </citation>
    <scope>NUCLEOTIDE SEQUENCE [LARGE SCALE GENOMIC DNA]</scope>
    <source>
        <strain evidence="1 2">ATCC 43854</strain>
    </source>
</reference>
<evidence type="ECO:0008006" key="3">
    <source>
        <dbReference type="Google" id="ProtNLM"/>
    </source>
</evidence>
<dbReference type="RefSeq" id="WP_078777460.1">
    <property type="nucleotide sequence ID" value="NZ_FUWU01000085.1"/>
</dbReference>
<dbReference type="STRING" id="28122.SAMN02745108_02815"/>
<gene>
    <name evidence="1" type="ORF">SAMN02745108_02815</name>
</gene>
<dbReference type="Proteomes" id="UP000190449">
    <property type="component" value="Unassembled WGS sequence"/>
</dbReference>
<evidence type="ECO:0000313" key="1">
    <source>
        <dbReference type="EMBL" id="SKA18645.1"/>
    </source>
</evidence>
<evidence type="ECO:0000313" key="2">
    <source>
        <dbReference type="Proteomes" id="UP000190449"/>
    </source>
</evidence>
<sequence length="101" mass="11163">MEKIDEIELDAAKKAAYFENRSEEEELEDSRWAVKNGLSFSGPGAIQKAIEAAKKRNAANSRKMATFRIPEGVIAGLKRNAARAGMRYQTYVNTVLAEAAK</sequence>
<name>A0A1T4RRJ6_9BACT</name>
<dbReference type="AlphaFoldDB" id="A0A1T4RRJ6"/>
<dbReference type="EMBL" id="FUWU01000085">
    <property type="protein sequence ID" value="SKA18645.1"/>
    <property type="molecule type" value="Genomic_DNA"/>
</dbReference>
<proteinExistence type="predicted"/>
<organism evidence="1 2">
    <name type="scientific">Fibrobacter intestinalis</name>
    <dbReference type="NCBI Taxonomy" id="28122"/>
    <lineage>
        <taxon>Bacteria</taxon>
        <taxon>Pseudomonadati</taxon>
        <taxon>Fibrobacterota</taxon>
        <taxon>Fibrobacteria</taxon>
        <taxon>Fibrobacterales</taxon>
        <taxon>Fibrobacteraceae</taxon>
        <taxon>Fibrobacter</taxon>
    </lineage>
</organism>